<dbReference type="Gene3D" id="3.40.390.10">
    <property type="entry name" value="Collagenase (Catalytic Domain)"/>
    <property type="match status" value="1"/>
</dbReference>
<dbReference type="PANTHER" id="PTHR11733">
    <property type="entry name" value="ZINC METALLOPROTEASE FAMILY M13 NEPRILYSIN-RELATED"/>
    <property type="match status" value="1"/>
</dbReference>
<keyword evidence="6" id="KW-0862">Zinc</keyword>
<name>A0A395N4K5_9HYPO</name>
<dbReference type="EMBL" id="PXXK01000020">
    <property type="protein sequence ID" value="RFN54753.1"/>
    <property type="molecule type" value="Genomic_DNA"/>
</dbReference>
<evidence type="ECO:0000259" key="8">
    <source>
        <dbReference type="Pfam" id="PF01431"/>
    </source>
</evidence>
<dbReference type="SUPFAM" id="SSF55486">
    <property type="entry name" value="Metalloproteases ('zincins'), catalytic domain"/>
    <property type="match status" value="1"/>
</dbReference>
<dbReference type="GO" id="GO:0016485">
    <property type="term" value="P:protein processing"/>
    <property type="evidence" value="ECO:0007669"/>
    <property type="project" value="TreeGrafter"/>
</dbReference>
<evidence type="ECO:0000256" key="5">
    <source>
        <dbReference type="ARBA" id="ARBA00022801"/>
    </source>
</evidence>
<dbReference type="Pfam" id="PF01431">
    <property type="entry name" value="Peptidase_M13"/>
    <property type="match status" value="1"/>
</dbReference>
<keyword evidence="4" id="KW-0479">Metal-binding</keyword>
<reference evidence="10 11" key="1">
    <citation type="journal article" date="2018" name="PLoS Pathog.">
        <title>Evolution of structural diversity of trichothecenes, a family of toxins produced by plant pathogenic and entomopathogenic fungi.</title>
        <authorList>
            <person name="Proctor R.H."/>
            <person name="McCormick S.P."/>
            <person name="Kim H.S."/>
            <person name="Cardoza R.E."/>
            <person name="Stanley A.M."/>
            <person name="Lindo L."/>
            <person name="Kelly A."/>
            <person name="Brown D.W."/>
            <person name="Lee T."/>
            <person name="Vaughan M.M."/>
            <person name="Alexander N.J."/>
            <person name="Busman M."/>
            <person name="Gutierrez S."/>
        </authorList>
    </citation>
    <scope>NUCLEOTIDE SEQUENCE [LARGE SCALE GENOMIC DNA]</scope>
    <source>
        <strain evidence="10 11">NRRL 13405</strain>
    </source>
</reference>
<comment type="cofactor">
    <cofactor evidence="1">
        <name>Zn(2+)</name>
        <dbReference type="ChEBI" id="CHEBI:29105"/>
    </cofactor>
</comment>
<dbReference type="Pfam" id="PF05649">
    <property type="entry name" value="Peptidase_M13_N"/>
    <property type="match status" value="1"/>
</dbReference>
<dbReference type="InterPro" id="IPR008753">
    <property type="entry name" value="Peptidase_M13_N"/>
</dbReference>
<evidence type="ECO:0000256" key="7">
    <source>
        <dbReference type="ARBA" id="ARBA00023049"/>
    </source>
</evidence>
<dbReference type="PANTHER" id="PTHR11733:SF167">
    <property type="entry name" value="FI17812P1-RELATED"/>
    <property type="match status" value="1"/>
</dbReference>
<dbReference type="STRING" id="2594813.A0A395N4K5"/>
<dbReference type="PRINTS" id="PR00786">
    <property type="entry name" value="NEPRILYSIN"/>
</dbReference>
<keyword evidence="3" id="KW-0645">Protease</keyword>
<evidence type="ECO:0000256" key="6">
    <source>
        <dbReference type="ARBA" id="ARBA00022833"/>
    </source>
</evidence>
<comment type="similarity">
    <text evidence="2">Belongs to the peptidase M13 family.</text>
</comment>
<evidence type="ECO:0000313" key="11">
    <source>
        <dbReference type="Proteomes" id="UP000265631"/>
    </source>
</evidence>
<feature type="domain" description="Peptidase M13 C-terminal" evidence="8">
    <location>
        <begin position="521"/>
        <end position="719"/>
    </location>
</feature>
<dbReference type="AlphaFoldDB" id="A0A395N4K5"/>
<proteinExistence type="inferred from homology"/>
<keyword evidence="5" id="KW-0378">Hydrolase</keyword>
<dbReference type="GO" id="GO:0005886">
    <property type="term" value="C:plasma membrane"/>
    <property type="evidence" value="ECO:0007669"/>
    <property type="project" value="TreeGrafter"/>
</dbReference>
<accession>A0A395N4K5</accession>
<sequence length="724" mass="80181">MGLIPRTNASGGAPGLCTTPECINIADNILGGMSLDHSVIDPCTNFDQLVCGNWPARNPLPPGVTQFYALPAIRFNTLEIVRNILEKPYPSESWITVNFTKEQTAIDKENFAKIQGAYQVCMNSTAHEEEGLSQLRGVVKTVAEKFPAISNSVRGANMTYDHAASMGETLAFFESLGIETTQRFYQSQYPKDPSKMILSLNTAETSGNPTDKDIIPEWLLLASELLRVAHPANLTKSKAYSLMQSVFVFQAELPPKDGDAPVTNATTAPETIYLSLPELHKLAPEFNYKYVIEQLAPAGTDTSMIAMQALPYWSRLSKTISKTPPEVLQAFFIWRSIAALSPLVDSPQTNAWNLFQTKRQLGDDPASIQPRWAKCVVLLDEGVPWTKGVDNVGPTGLTWLLARFFADKHITPEAKQFTSEIIANLEEAFISRVQTREWATDEVKQAAIEKVHAMGVKIGLPTTPLVTDPRSLKEFYSDVTITKSHVLNALLFAKSQIRRNWSSLNKPFDKGQFLSSTLLTNAYHATRENAMVIQSGVMQTPLFSPNYPAYLAYGGMGSVVGHEITHGFDGTGHTFDKTGNESAWFDEKSSKGFEDATKCFIKQYSNFTVTDPDGEENNVDGEVTLNENVADAGGILAAYSAWKRYEQEHGKALDLPGLASYSHDQLFFIKYGQNWCENLGSDGSNDLKDEHAPNRARILLPLENSVDFQKAFNCPKKEPTCELW</sequence>
<evidence type="ECO:0000259" key="9">
    <source>
        <dbReference type="Pfam" id="PF05649"/>
    </source>
</evidence>
<evidence type="ECO:0000256" key="2">
    <source>
        <dbReference type="ARBA" id="ARBA00007357"/>
    </source>
</evidence>
<dbReference type="InterPro" id="IPR000718">
    <property type="entry name" value="Peptidase_M13"/>
</dbReference>
<evidence type="ECO:0000256" key="1">
    <source>
        <dbReference type="ARBA" id="ARBA00001947"/>
    </source>
</evidence>
<dbReference type="InterPro" id="IPR042089">
    <property type="entry name" value="Peptidase_M13_dom_2"/>
</dbReference>
<dbReference type="GO" id="GO:0046872">
    <property type="term" value="F:metal ion binding"/>
    <property type="evidence" value="ECO:0007669"/>
    <property type="project" value="UniProtKB-KW"/>
</dbReference>
<dbReference type="InterPro" id="IPR018497">
    <property type="entry name" value="Peptidase_M13_C"/>
</dbReference>
<dbReference type="GO" id="GO:0004222">
    <property type="term" value="F:metalloendopeptidase activity"/>
    <property type="evidence" value="ECO:0007669"/>
    <property type="project" value="InterPro"/>
</dbReference>
<comment type="caution">
    <text evidence="10">The sequence shown here is derived from an EMBL/GenBank/DDBJ whole genome shotgun (WGS) entry which is preliminary data.</text>
</comment>
<dbReference type="Gene3D" id="1.10.1380.10">
    <property type="entry name" value="Neutral endopeptidase , domain2"/>
    <property type="match status" value="1"/>
</dbReference>
<dbReference type="PROSITE" id="PS51885">
    <property type="entry name" value="NEPRILYSIN"/>
    <property type="match status" value="1"/>
</dbReference>
<feature type="domain" description="Peptidase M13 N-terminal" evidence="9">
    <location>
        <begin position="42"/>
        <end position="461"/>
    </location>
</feature>
<dbReference type="Proteomes" id="UP000265631">
    <property type="component" value="Unassembled WGS sequence"/>
</dbReference>
<keyword evidence="7" id="KW-0482">Metalloprotease</keyword>
<dbReference type="CDD" id="cd08662">
    <property type="entry name" value="M13"/>
    <property type="match status" value="1"/>
</dbReference>
<evidence type="ECO:0000256" key="3">
    <source>
        <dbReference type="ARBA" id="ARBA00022670"/>
    </source>
</evidence>
<protein>
    <submittedName>
        <fullName evidence="10">Endothelin-converting enzyme 1</fullName>
    </submittedName>
</protein>
<evidence type="ECO:0000256" key="4">
    <source>
        <dbReference type="ARBA" id="ARBA00022723"/>
    </source>
</evidence>
<gene>
    <name evidence="10" type="ORF">FIE12Z_987</name>
</gene>
<dbReference type="InterPro" id="IPR024079">
    <property type="entry name" value="MetalloPept_cat_dom_sf"/>
</dbReference>
<organism evidence="10 11">
    <name type="scientific">Fusarium flagelliforme</name>
    <dbReference type="NCBI Taxonomy" id="2675880"/>
    <lineage>
        <taxon>Eukaryota</taxon>
        <taxon>Fungi</taxon>
        <taxon>Dikarya</taxon>
        <taxon>Ascomycota</taxon>
        <taxon>Pezizomycotina</taxon>
        <taxon>Sordariomycetes</taxon>
        <taxon>Hypocreomycetidae</taxon>
        <taxon>Hypocreales</taxon>
        <taxon>Nectriaceae</taxon>
        <taxon>Fusarium</taxon>
        <taxon>Fusarium incarnatum-equiseti species complex</taxon>
    </lineage>
</organism>
<evidence type="ECO:0000313" key="10">
    <source>
        <dbReference type="EMBL" id="RFN54753.1"/>
    </source>
</evidence>
<keyword evidence="11" id="KW-1185">Reference proteome</keyword>